<sequence>MKNIVKLLSFIMVFGFFACEADEYPVPDIEKVPVYAITETGSNDLFELNVYQNNSLLSIWTKNGKVKVLATSAYSDTSDEINYMVSFTATENVTVSDSEGVESVVVRSYDYVIDASKDTGVGTLSITTVVDEVSETIEYNNVMIKVDSVYN</sequence>
<keyword evidence="3" id="KW-1185">Reference proteome</keyword>
<dbReference type="PROSITE" id="PS51257">
    <property type="entry name" value="PROKAR_LIPOPROTEIN"/>
    <property type="match status" value="1"/>
</dbReference>
<keyword evidence="1" id="KW-0732">Signal</keyword>
<feature type="chain" id="PRO_5045368754" evidence="1">
    <location>
        <begin position="22"/>
        <end position="151"/>
    </location>
</feature>
<evidence type="ECO:0000313" key="3">
    <source>
        <dbReference type="Proteomes" id="UP001528920"/>
    </source>
</evidence>
<name>A0ABT5VQ36_9BACT</name>
<accession>A0ABT5VQ36</accession>
<reference evidence="2 3" key="1">
    <citation type="submission" date="2022-01" db="EMBL/GenBank/DDBJ databases">
        <title>Labilibaculum sp. nov, a marine bacterium isolated from Antarctica.</title>
        <authorList>
            <person name="Dai W."/>
        </authorList>
    </citation>
    <scope>NUCLEOTIDE SEQUENCE [LARGE SCALE GENOMIC DNA]</scope>
    <source>
        <strain evidence="2 3">DW002</strain>
    </source>
</reference>
<comment type="caution">
    <text evidence="2">The sequence shown here is derived from an EMBL/GenBank/DDBJ whole genome shotgun (WGS) entry which is preliminary data.</text>
</comment>
<evidence type="ECO:0000256" key="1">
    <source>
        <dbReference type="SAM" id="SignalP"/>
    </source>
</evidence>
<evidence type="ECO:0000313" key="2">
    <source>
        <dbReference type="EMBL" id="MDE5417533.1"/>
    </source>
</evidence>
<dbReference type="RefSeq" id="WP_275108873.1">
    <property type="nucleotide sequence ID" value="NZ_JAKJSC010000001.1"/>
</dbReference>
<organism evidence="2 3">
    <name type="scientific">Paralabilibaculum antarcticum</name>
    <dbReference type="NCBI Taxonomy" id="2912572"/>
    <lineage>
        <taxon>Bacteria</taxon>
        <taxon>Pseudomonadati</taxon>
        <taxon>Bacteroidota</taxon>
        <taxon>Bacteroidia</taxon>
        <taxon>Marinilabiliales</taxon>
        <taxon>Marinifilaceae</taxon>
        <taxon>Paralabilibaculum</taxon>
    </lineage>
</organism>
<proteinExistence type="predicted"/>
<gene>
    <name evidence="2" type="ORF">L3049_05880</name>
</gene>
<dbReference type="EMBL" id="JAKJSC010000001">
    <property type="protein sequence ID" value="MDE5417533.1"/>
    <property type="molecule type" value="Genomic_DNA"/>
</dbReference>
<feature type="signal peptide" evidence="1">
    <location>
        <begin position="1"/>
        <end position="21"/>
    </location>
</feature>
<protein>
    <submittedName>
        <fullName evidence="2">Uncharacterized protein</fullName>
    </submittedName>
</protein>
<dbReference type="Proteomes" id="UP001528920">
    <property type="component" value="Unassembled WGS sequence"/>
</dbReference>